<keyword evidence="4" id="KW-0648">Protein biosynthesis</keyword>
<feature type="region of interest" description="Disordered" evidence="2">
    <location>
        <begin position="754"/>
        <end position="800"/>
    </location>
</feature>
<feature type="region of interest" description="Disordered" evidence="2">
    <location>
        <begin position="988"/>
        <end position="1026"/>
    </location>
</feature>
<feature type="compositionally biased region" description="Polar residues" evidence="2">
    <location>
        <begin position="338"/>
        <end position="352"/>
    </location>
</feature>
<feature type="compositionally biased region" description="Basic and acidic residues" evidence="2">
    <location>
        <begin position="432"/>
        <end position="447"/>
    </location>
</feature>
<keyword evidence="4" id="KW-0251">Elongation factor</keyword>
<evidence type="ECO:0000313" key="4">
    <source>
        <dbReference type="EMBL" id="GFY86255.1"/>
    </source>
</evidence>
<dbReference type="Proteomes" id="UP000585474">
    <property type="component" value="Unassembled WGS sequence"/>
</dbReference>
<organism evidence="4 5">
    <name type="scientific">Actinidia rufa</name>
    <dbReference type="NCBI Taxonomy" id="165716"/>
    <lineage>
        <taxon>Eukaryota</taxon>
        <taxon>Viridiplantae</taxon>
        <taxon>Streptophyta</taxon>
        <taxon>Embryophyta</taxon>
        <taxon>Tracheophyta</taxon>
        <taxon>Spermatophyta</taxon>
        <taxon>Magnoliopsida</taxon>
        <taxon>eudicotyledons</taxon>
        <taxon>Gunneridae</taxon>
        <taxon>Pentapetalae</taxon>
        <taxon>asterids</taxon>
        <taxon>Ericales</taxon>
        <taxon>Actinidiaceae</taxon>
        <taxon>Actinidia</taxon>
    </lineage>
</organism>
<feature type="region of interest" description="Disordered" evidence="2">
    <location>
        <begin position="495"/>
        <end position="564"/>
    </location>
</feature>
<sequence>MTLEDFFTLTEMKDGLTAPARVKELVNVMKKEKDCIVKNVGDATRQWSTVASSIAATEDKDCLDVFVHSDGLWFIDSWLKDAQKFGNDSSDSFVEESINALLRALEKLHIDYEKSMSCGIWLTVKNLLGHSSPRVQDRARALCDSWKQDSHGETLPKDVEKIRASHADGIKGSADIAREEVQTECSAGDIALSGECCDEGKHGERATDEMMPSICPDVPQPLEVDGVQTLISDEEKTLDHEVVKDERLSDPVGSSILKPVKEDLAIKEESPLCHSEGTATIETCNSVVSKQGIEGTLDVPESNEYTDKAKQIQDITIPLNKLGAMEISSVSLVGDAASNAQESVTEPSLQNDIDTKDKARPKNSRTEDTREDVLEGQSGMDATGSARHHRSTGVFQNHGQEYNTDISFSSGNEGKLRKLDPYTSSSSEDVEAIDRVREHARDEREDQANDSNFLKPSMDSKDPDVVKKNRTDLELDYMVDALEVARQVAIEVEREVADRREPSCSSSEKIPEGGTGPPDSPESIHGNDIEPFKSVSEELPTGPNLAAEALPNTEEHLSSAKNLDSEAEGCVQDIESSQVTAAAQVAEVNADKGLVDFDLNQELLSEDMDRPINPISSPVSVVSASRAAAAPGLPVAPLQFEGAHGWKGSAATSAFRPASPRRIVEDVTLTTEGSHNISKQRQDCLDFDLNVAEASDDKAPDLIPGKQILVSSGFPFGESSIEASPRRPERLKLDLNCISDDVEAPSDWRMEGRLFHRGNGHRSPSPSSSSSSMQPALRNIDLNDQPSFPSDSSDLHPYLGKSSSQNLNAYGVLKSDDSVISILGTRVEVKRKDLGPQTPPLPNGRILEPTFDINLARSGGVLGMGSAFPYAHAHPPVFGYNGLTTGPAVTFSSAMYGPAGPVPYMIDSRGAPVVPQIVGSTSASLAAYSQPPFIMGMIETPPGSNGAGPSRLNFDLNSGLMIDGGNREPLSLRQLFDPGQSRSIDEHLRANSHPSSGSGGFGKRKEPDSGWESHPFNFKHHQPPWK</sequence>
<gene>
    <name evidence="4" type="ORF">Acr_04g0009930</name>
</gene>
<feature type="compositionally biased region" description="Polar residues" evidence="2">
    <location>
        <begin position="393"/>
        <end position="412"/>
    </location>
</feature>
<evidence type="ECO:0000259" key="3">
    <source>
        <dbReference type="PROSITE" id="PS51319"/>
    </source>
</evidence>
<dbReference type="EMBL" id="BJWL01000004">
    <property type="protein sequence ID" value="GFY86255.1"/>
    <property type="molecule type" value="Genomic_DNA"/>
</dbReference>
<dbReference type="GO" id="GO:0005634">
    <property type="term" value="C:nucleus"/>
    <property type="evidence" value="ECO:0007669"/>
    <property type="project" value="UniProtKB-SubCell"/>
</dbReference>
<dbReference type="InterPro" id="IPR035441">
    <property type="entry name" value="TFIIS/LEDGF_dom_sf"/>
</dbReference>
<dbReference type="GO" id="GO:0003746">
    <property type="term" value="F:translation elongation factor activity"/>
    <property type="evidence" value="ECO:0007669"/>
    <property type="project" value="UniProtKB-KW"/>
</dbReference>
<comment type="caution">
    <text evidence="4">The sequence shown here is derived from an EMBL/GenBank/DDBJ whole genome shotgun (WGS) entry which is preliminary data.</text>
</comment>
<protein>
    <submittedName>
        <fullName evidence="4">Transcription elongation factor (TFIIS) family protein</fullName>
    </submittedName>
</protein>
<feature type="compositionally biased region" description="Polar residues" evidence="2">
    <location>
        <begin position="782"/>
        <end position="792"/>
    </location>
</feature>
<keyword evidence="5" id="KW-1185">Reference proteome</keyword>
<dbReference type="Pfam" id="PF08711">
    <property type="entry name" value="Med26"/>
    <property type="match status" value="1"/>
</dbReference>
<feature type="compositionally biased region" description="Basic residues" evidence="2">
    <location>
        <begin position="1017"/>
        <end position="1026"/>
    </location>
</feature>
<dbReference type="OrthoDB" id="1595674at2759"/>
<reference evidence="4 5" key="1">
    <citation type="submission" date="2019-07" db="EMBL/GenBank/DDBJ databases">
        <title>De Novo Assembly of kiwifruit Actinidia rufa.</title>
        <authorList>
            <person name="Sugita-Konishi S."/>
            <person name="Sato K."/>
            <person name="Mori E."/>
            <person name="Abe Y."/>
            <person name="Kisaki G."/>
            <person name="Hamano K."/>
            <person name="Suezawa K."/>
            <person name="Otani M."/>
            <person name="Fukuda T."/>
            <person name="Manabe T."/>
            <person name="Gomi K."/>
            <person name="Tabuchi M."/>
            <person name="Akimitsu K."/>
            <person name="Kataoka I."/>
        </authorList>
    </citation>
    <scope>NUCLEOTIDE SEQUENCE [LARGE SCALE GENOMIC DNA]</scope>
    <source>
        <strain evidence="5">cv. Fuchu</strain>
    </source>
</reference>
<name>A0A7J0EIF3_9ERIC</name>
<evidence type="ECO:0000313" key="5">
    <source>
        <dbReference type="Proteomes" id="UP000585474"/>
    </source>
</evidence>
<keyword evidence="1" id="KW-0539">Nucleus</keyword>
<accession>A0A7J0EIF3</accession>
<dbReference type="PANTHER" id="PTHR47292">
    <property type="entry name" value="TRANSCRIPTION ELONGATION FACTOR (TFIIS) FAMILY PROTEIN-RELATED"/>
    <property type="match status" value="1"/>
</dbReference>
<dbReference type="InterPro" id="IPR017923">
    <property type="entry name" value="TFIIS_N"/>
</dbReference>
<proteinExistence type="predicted"/>
<dbReference type="SUPFAM" id="SSF47676">
    <property type="entry name" value="Conserved domain common to transcription factors TFIIS, elongin A, CRSP70"/>
    <property type="match status" value="1"/>
</dbReference>
<evidence type="ECO:0000256" key="2">
    <source>
        <dbReference type="SAM" id="MobiDB-lite"/>
    </source>
</evidence>
<feature type="compositionally biased region" description="Basic and acidic residues" evidence="2">
    <location>
        <begin position="353"/>
        <end position="373"/>
    </location>
</feature>
<dbReference type="Gene3D" id="1.20.930.10">
    <property type="entry name" value="Conserved domain common to transcription factors TFIIS, elongin A, CRSP70"/>
    <property type="match status" value="1"/>
</dbReference>
<dbReference type="PROSITE" id="PS51319">
    <property type="entry name" value="TFIIS_N"/>
    <property type="match status" value="1"/>
</dbReference>
<dbReference type="AlphaFoldDB" id="A0A7J0EIF3"/>
<evidence type="ECO:0000256" key="1">
    <source>
        <dbReference type="PROSITE-ProRule" id="PRU00649"/>
    </source>
</evidence>
<feature type="region of interest" description="Disordered" evidence="2">
    <location>
        <begin position="338"/>
        <end position="466"/>
    </location>
</feature>
<dbReference type="PANTHER" id="PTHR47292:SF1">
    <property type="entry name" value="TRANSCRIPTION ELONGATION FACTOR (TFIIS) FAMILY PROTEIN"/>
    <property type="match status" value="1"/>
</dbReference>
<feature type="domain" description="TFIIS N-terminal" evidence="3">
    <location>
        <begin position="73"/>
        <end position="153"/>
    </location>
</feature>
<feature type="compositionally biased region" description="Low complexity" evidence="2">
    <location>
        <begin position="763"/>
        <end position="772"/>
    </location>
</feature>
<comment type="subcellular location">
    <subcellularLocation>
        <location evidence="1">Nucleus</location>
    </subcellularLocation>
</comment>